<accession>A0A2A6BYW7</accession>
<evidence type="ECO:0000313" key="1">
    <source>
        <dbReference type="EnsemblMetazoa" id="PPA38714.1"/>
    </source>
</evidence>
<dbReference type="Proteomes" id="UP000005239">
    <property type="component" value="Unassembled WGS sequence"/>
</dbReference>
<name>A0A2A6BYW7_PRIPA</name>
<protein>
    <submittedName>
        <fullName evidence="1">Uncharacterized protein</fullName>
    </submittedName>
</protein>
<keyword evidence="2" id="KW-1185">Reference proteome</keyword>
<evidence type="ECO:0000313" key="2">
    <source>
        <dbReference type="Proteomes" id="UP000005239"/>
    </source>
</evidence>
<dbReference type="AlphaFoldDB" id="A0A2A6BYW7"/>
<reference evidence="1" key="2">
    <citation type="submission" date="2022-06" db="UniProtKB">
        <authorList>
            <consortium name="EnsemblMetazoa"/>
        </authorList>
    </citation>
    <scope>IDENTIFICATION</scope>
    <source>
        <strain evidence="1">PS312</strain>
    </source>
</reference>
<dbReference type="EnsemblMetazoa" id="PPA38714.1">
    <property type="protein sequence ID" value="PPA38714.1"/>
    <property type="gene ID" value="WBGene00277083"/>
</dbReference>
<sequence>MIVLSIFSILILLSSSIQISAQPLFFLSRSRVDDSSPVFYEPEKRNNLSNMFRIGKRSMNDEGPYLGNYMRIGK</sequence>
<reference evidence="2" key="1">
    <citation type="journal article" date="2008" name="Nat. Genet.">
        <title>The Pristionchus pacificus genome provides a unique perspective on nematode lifestyle and parasitism.</title>
        <authorList>
            <person name="Dieterich C."/>
            <person name="Clifton S.W."/>
            <person name="Schuster L.N."/>
            <person name="Chinwalla A."/>
            <person name="Delehaunty K."/>
            <person name="Dinkelacker I."/>
            <person name="Fulton L."/>
            <person name="Fulton R."/>
            <person name="Godfrey J."/>
            <person name="Minx P."/>
            <person name="Mitreva M."/>
            <person name="Roeseler W."/>
            <person name="Tian H."/>
            <person name="Witte H."/>
            <person name="Yang S.P."/>
            <person name="Wilson R.K."/>
            <person name="Sommer R.J."/>
        </authorList>
    </citation>
    <scope>NUCLEOTIDE SEQUENCE [LARGE SCALE GENOMIC DNA]</scope>
    <source>
        <strain evidence="2">PS312</strain>
    </source>
</reference>
<gene>
    <name evidence="1" type="primary">WBGene00277083</name>
</gene>
<organism evidence="1 2">
    <name type="scientific">Pristionchus pacificus</name>
    <name type="common">Parasitic nematode worm</name>
    <dbReference type="NCBI Taxonomy" id="54126"/>
    <lineage>
        <taxon>Eukaryota</taxon>
        <taxon>Metazoa</taxon>
        <taxon>Ecdysozoa</taxon>
        <taxon>Nematoda</taxon>
        <taxon>Chromadorea</taxon>
        <taxon>Rhabditida</taxon>
        <taxon>Rhabditina</taxon>
        <taxon>Diplogasteromorpha</taxon>
        <taxon>Diplogasteroidea</taxon>
        <taxon>Neodiplogasteridae</taxon>
        <taxon>Pristionchus</taxon>
    </lineage>
</organism>
<proteinExistence type="predicted"/>
<accession>A0A8R1UUS9</accession>